<dbReference type="SUPFAM" id="SSF116846">
    <property type="entry name" value="MIT domain"/>
    <property type="match status" value="1"/>
</dbReference>
<sequence length="537" mass="58849">MAALARDLIQKGMTYSKFAVESDENACSTNNPAMYERAEANYQKAIELYREALSLEHDQTFIPLLHARINDYIARCHVMKHWLATYHARQEQERLARKRSLVRRVLPYNPSLASRGSIPSDLLPDNPDDDPDRSLEELDIGGPQPNPAYLSSPEPANNSSTNNSSTYNTAAKNSAATTPSANNSANTSSANVSADPPPALDLPPPADKLAAQVDALLSSGKRAPSASWDDVAGLSIAKDVLREATTLPHHLPTFFTGRRQRWRSVLLYGPPACGKRVLADAAAAAYDAALFMPPMQEVLELMATAGAAGVRMLFDTVKRKPRAVLYISEFEEALGVTLTGANSIKFRQARAQLLDELMALRKAGDDGVLFIAASRVPWQLDDALLSRIDRRVYIGLPDAASRAHILEVGLRTVEHDITLQEIENIANECDGYSPSDLAMLVRDAAMEPVRVVTNATHFKKVTVKEGRKKSTKHTPCPRDATGAVQTAFKKLDENDILPPAVKCLDFDLAMTSTKPSVARDMIERYRTFTENKGQDGS</sequence>
<dbReference type="Gene3D" id="1.20.58.80">
    <property type="entry name" value="Phosphotransferase system, lactose/cellobiose-type IIA subunit"/>
    <property type="match status" value="1"/>
</dbReference>
<dbReference type="GO" id="GO:0016197">
    <property type="term" value="P:endosomal transport"/>
    <property type="evidence" value="ECO:0007669"/>
    <property type="project" value="TreeGrafter"/>
</dbReference>
<dbReference type="RefSeq" id="XP_005715844.1">
    <property type="nucleotide sequence ID" value="XM_005715787.1"/>
</dbReference>
<gene>
    <name evidence="5" type="ORF">CHC_T00004443001</name>
</gene>
<feature type="compositionally biased region" description="Pro residues" evidence="3">
    <location>
        <begin position="195"/>
        <end position="206"/>
    </location>
</feature>
<dbReference type="OMA" id="IANECDG"/>
<dbReference type="InterPro" id="IPR036181">
    <property type="entry name" value="MIT_dom_sf"/>
</dbReference>
<dbReference type="GO" id="GO:0005524">
    <property type="term" value="F:ATP binding"/>
    <property type="evidence" value="ECO:0007669"/>
    <property type="project" value="UniProtKB-KW"/>
</dbReference>
<keyword evidence="6" id="KW-1185">Reference proteome</keyword>
<dbReference type="PANTHER" id="PTHR23074:SF163">
    <property type="entry name" value="TRANSPORT PROTEIN 4A, PUTATIVE-RELATED"/>
    <property type="match status" value="1"/>
</dbReference>
<dbReference type="AlphaFoldDB" id="R7QF46"/>
<dbReference type="SMART" id="SM00382">
    <property type="entry name" value="AAA"/>
    <property type="match status" value="1"/>
</dbReference>
<evidence type="ECO:0000256" key="2">
    <source>
        <dbReference type="ARBA" id="ARBA00022840"/>
    </source>
</evidence>
<evidence type="ECO:0000256" key="1">
    <source>
        <dbReference type="ARBA" id="ARBA00022741"/>
    </source>
</evidence>
<dbReference type="KEGG" id="ccp:CHC_T00004443001"/>
<dbReference type="InterPro" id="IPR015415">
    <property type="entry name" value="Spast_Vps4_C"/>
</dbReference>
<dbReference type="Gene3D" id="1.10.8.60">
    <property type="match status" value="1"/>
</dbReference>
<dbReference type="InterPro" id="IPR041569">
    <property type="entry name" value="AAA_lid_3"/>
</dbReference>
<dbReference type="OrthoDB" id="29072at2759"/>
<dbReference type="GeneID" id="17323555"/>
<dbReference type="Proteomes" id="UP000012073">
    <property type="component" value="Unassembled WGS sequence"/>
</dbReference>
<dbReference type="Pfam" id="PF09336">
    <property type="entry name" value="Vps4_C"/>
    <property type="match status" value="1"/>
</dbReference>
<dbReference type="InterPro" id="IPR003593">
    <property type="entry name" value="AAA+_ATPase"/>
</dbReference>
<feature type="domain" description="AAA+ ATPase" evidence="4">
    <location>
        <begin position="261"/>
        <end position="398"/>
    </location>
</feature>
<keyword evidence="2" id="KW-0067">ATP-binding</keyword>
<keyword evidence="1" id="KW-0547">Nucleotide-binding</keyword>
<dbReference type="InterPro" id="IPR003959">
    <property type="entry name" value="ATPase_AAA_core"/>
</dbReference>
<dbReference type="Gene3D" id="3.40.50.300">
    <property type="entry name" value="P-loop containing nucleotide triphosphate hydrolases"/>
    <property type="match status" value="1"/>
</dbReference>
<dbReference type="PhylomeDB" id="R7QF46"/>
<reference evidence="6" key="1">
    <citation type="journal article" date="2013" name="Proc. Natl. Acad. Sci. U.S.A.">
        <title>Genome structure and metabolic features in the red seaweed Chondrus crispus shed light on evolution of the Archaeplastida.</title>
        <authorList>
            <person name="Collen J."/>
            <person name="Porcel B."/>
            <person name="Carre W."/>
            <person name="Ball S.G."/>
            <person name="Chaparro C."/>
            <person name="Tonon T."/>
            <person name="Barbeyron T."/>
            <person name="Michel G."/>
            <person name="Noel B."/>
            <person name="Valentin K."/>
            <person name="Elias M."/>
            <person name="Artiguenave F."/>
            <person name="Arun A."/>
            <person name="Aury J.M."/>
            <person name="Barbosa-Neto J.F."/>
            <person name="Bothwell J.H."/>
            <person name="Bouget F.Y."/>
            <person name="Brillet L."/>
            <person name="Cabello-Hurtado F."/>
            <person name="Capella-Gutierrez S."/>
            <person name="Charrier B."/>
            <person name="Cladiere L."/>
            <person name="Cock J.M."/>
            <person name="Coelho S.M."/>
            <person name="Colleoni C."/>
            <person name="Czjzek M."/>
            <person name="Da Silva C."/>
            <person name="Delage L."/>
            <person name="Denoeud F."/>
            <person name="Deschamps P."/>
            <person name="Dittami S.M."/>
            <person name="Gabaldon T."/>
            <person name="Gachon C.M."/>
            <person name="Groisillier A."/>
            <person name="Herve C."/>
            <person name="Jabbari K."/>
            <person name="Katinka M."/>
            <person name="Kloareg B."/>
            <person name="Kowalczyk N."/>
            <person name="Labadie K."/>
            <person name="Leblanc C."/>
            <person name="Lopez P.J."/>
            <person name="McLachlan D.H."/>
            <person name="Meslet-Cladiere L."/>
            <person name="Moustafa A."/>
            <person name="Nehr Z."/>
            <person name="Nyvall Collen P."/>
            <person name="Panaud O."/>
            <person name="Partensky F."/>
            <person name="Poulain J."/>
            <person name="Rensing S.A."/>
            <person name="Rousvoal S."/>
            <person name="Samson G."/>
            <person name="Symeonidi A."/>
            <person name="Weissenbach J."/>
            <person name="Zambounis A."/>
            <person name="Wincker P."/>
            <person name="Boyen C."/>
        </authorList>
    </citation>
    <scope>NUCLEOTIDE SEQUENCE [LARGE SCALE GENOMIC DNA]</scope>
    <source>
        <strain evidence="6">cv. Stackhouse</strain>
    </source>
</reference>
<organism evidence="5 6">
    <name type="scientific">Chondrus crispus</name>
    <name type="common">Carrageen Irish moss</name>
    <name type="synonym">Polymorpha crispa</name>
    <dbReference type="NCBI Taxonomy" id="2769"/>
    <lineage>
        <taxon>Eukaryota</taxon>
        <taxon>Rhodophyta</taxon>
        <taxon>Florideophyceae</taxon>
        <taxon>Rhodymeniophycidae</taxon>
        <taxon>Gigartinales</taxon>
        <taxon>Gigartinaceae</taxon>
        <taxon>Chondrus</taxon>
    </lineage>
</organism>
<evidence type="ECO:0000313" key="5">
    <source>
        <dbReference type="EMBL" id="CDF36025.1"/>
    </source>
</evidence>
<dbReference type="GO" id="GO:0007033">
    <property type="term" value="P:vacuole organization"/>
    <property type="evidence" value="ECO:0007669"/>
    <property type="project" value="TreeGrafter"/>
</dbReference>
<evidence type="ECO:0000259" key="4">
    <source>
        <dbReference type="SMART" id="SM00382"/>
    </source>
</evidence>
<dbReference type="STRING" id="2769.R7QF46"/>
<dbReference type="Pfam" id="PF00004">
    <property type="entry name" value="AAA"/>
    <property type="match status" value="1"/>
</dbReference>
<dbReference type="InterPro" id="IPR050304">
    <property type="entry name" value="MT-severing_AAA_ATPase"/>
</dbReference>
<name>R7QF46_CHOCR</name>
<dbReference type="Pfam" id="PF17862">
    <property type="entry name" value="AAA_lid_3"/>
    <property type="match status" value="1"/>
</dbReference>
<dbReference type="EMBL" id="HG001756">
    <property type="protein sequence ID" value="CDF36025.1"/>
    <property type="molecule type" value="Genomic_DNA"/>
</dbReference>
<dbReference type="SUPFAM" id="SSF52540">
    <property type="entry name" value="P-loop containing nucleoside triphosphate hydrolases"/>
    <property type="match status" value="1"/>
</dbReference>
<feature type="region of interest" description="Disordered" evidence="3">
    <location>
        <begin position="113"/>
        <end position="206"/>
    </location>
</feature>
<evidence type="ECO:0000256" key="3">
    <source>
        <dbReference type="SAM" id="MobiDB-lite"/>
    </source>
</evidence>
<dbReference type="Gramene" id="CDF36025">
    <property type="protein sequence ID" value="CDF36025"/>
    <property type="gene ID" value="CHC_T00004443001"/>
</dbReference>
<accession>R7QF46</accession>
<dbReference type="PANTHER" id="PTHR23074">
    <property type="entry name" value="AAA DOMAIN-CONTAINING"/>
    <property type="match status" value="1"/>
</dbReference>
<dbReference type="GO" id="GO:0016887">
    <property type="term" value="F:ATP hydrolysis activity"/>
    <property type="evidence" value="ECO:0007669"/>
    <property type="project" value="InterPro"/>
</dbReference>
<dbReference type="InterPro" id="IPR027417">
    <property type="entry name" value="P-loop_NTPase"/>
</dbReference>
<feature type="compositionally biased region" description="Low complexity" evidence="3">
    <location>
        <begin position="156"/>
        <end position="194"/>
    </location>
</feature>
<evidence type="ECO:0000313" key="6">
    <source>
        <dbReference type="Proteomes" id="UP000012073"/>
    </source>
</evidence>
<proteinExistence type="predicted"/>
<protein>
    <recommendedName>
        <fullName evidence="4">AAA+ ATPase domain-containing protein</fullName>
    </recommendedName>
</protein>